<evidence type="ECO:0000313" key="2">
    <source>
        <dbReference type="Proteomes" id="UP000295252"/>
    </source>
</evidence>
<evidence type="ECO:0000313" key="1">
    <source>
        <dbReference type="EMBL" id="CDP15667.1"/>
    </source>
</evidence>
<reference evidence="2" key="1">
    <citation type="journal article" date="2014" name="Science">
        <title>The coffee genome provides insight into the convergent evolution of caffeine biosynthesis.</title>
        <authorList>
            <person name="Denoeud F."/>
            <person name="Carretero-Paulet L."/>
            <person name="Dereeper A."/>
            <person name="Droc G."/>
            <person name="Guyot R."/>
            <person name="Pietrella M."/>
            <person name="Zheng C."/>
            <person name="Alberti A."/>
            <person name="Anthony F."/>
            <person name="Aprea G."/>
            <person name="Aury J.M."/>
            <person name="Bento P."/>
            <person name="Bernard M."/>
            <person name="Bocs S."/>
            <person name="Campa C."/>
            <person name="Cenci A."/>
            <person name="Combes M.C."/>
            <person name="Crouzillat D."/>
            <person name="Da Silva C."/>
            <person name="Daddiego L."/>
            <person name="De Bellis F."/>
            <person name="Dussert S."/>
            <person name="Garsmeur O."/>
            <person name="Gayraud T."/>
            <person name="Guignon V."/>
            <person name="Jahn K."/>
            <person name="Jamilloux V."/>
            <person name="Joet T."/>
            <person name="Labadie K."/>
            <person name="Lan T."/>
            <person name="Leclercq J."/>
            <person name="Lepelley M."/>
            <person name="Leroy T."/>
            <person name="Li L.T."/>
            <person name="Librado P."/>
            <person name="Lopez L."/>
            <person name="Munoz A."/>
            <person name="Noel B."/>
            <person name="Pallavicini A."/>
            <person name="Perrotta G."/>
            <person name="Poncet V."/>
            <person name="Pot D."/>
            <person name="Priyono X."/>
            <person name="Rigoreau M."/>
            <person name="Rouard M."/>
            <person name="Rozas J."/>
            <person name="Tranchant-Dubreuil C."/>
            <person name="VanBuren R."/>
            <person name="Zhang Q."/>
            <person name="Andrade A.C."/>
            <person name="Argout X."/>
            <person name="Bertrand B."/>
            <person name="de Kochko A."/>
            <person name="Graziosi G."/>
            <person name="Henry R.J."/>
            <person name="Jayarama X."/>
            <person name="Ming R."/>
            <person name="Nagai C."/>
            <person name="Rounsley S."/>
            <person name="Sankoff D."/>
            <person name="Giuliano G."/>
            <person name="Albert V.A."/>
            <person name="Wincker P."/>
            <person name="Lashermes P."/>
        </authorList>
    </citation>
    <scope>NUCLEOTIDE SEQUENCE [LARGE SCALE GENOMIC DNA]</scope>
    <source>
        <strain evidence="2">cv. DH200-94</strain>
    </source>
</reference>
<gene>
    <name evidence="1" type="ORF">GSCOC_T00015616001</name>
</gene>
<accession>A0A068V534</accession>
<dbReference type="InParanoid" id="A0A068V534"/>
<dbReference type="PhylomeDB" id="A0A068V534"/>
<dbReference type="AlphaFoldDB" id="A0A068V534"/>
<dbReference type="Proteomes" id="UP000295252">
    <property type="component" value="Chromosome VIII"/>
</dbReference>
<protein>
    <submittedName>
        <fullName evidence="1">Uncharacterized protein</fullName>
    </submittedName>
</protein>
<proteinExistence type="predicted"/>
<keyword evidence="2" id="KW-1185">Reference proteome</keyword>
<dbReference type="Gramene" id="CDP15667">
    <property type="protein sequence ID" value="CDP15667"/>
    <property type="gene ID" value="GSCOC_T00015616001"/>
</dbReference>
<organism evidence="1 2">
    <name type="scientific">Coffea canephora</name>
    <name type="common">Robusta coffee</name>
    <dbReference type="NCBI Taxonomy" id="49390"/>
    <lineage>
        <taxon>Eukaryota</taxon>
        <taxon>Viridiplantae</taxon>
        <taxon>Streptophyta</taxon>
        <taxon>Embryophyta</taxon>
        <taxon>Tracheophyta</taxon>
        <taxon>Spermatophyta</taxon>
        <taxon>Magnoliopsida</taxon>
        <taxon>eudicotyledons</taxon>
        <taxon>Gunneridae</taxon>
        <taxon>Pentapetalae</taxon>
        <taxon>asterids</taxon>
        <taxon>lamiids</taxon>
        <taxon>Gentianales</taxon>
        <taxon>Rubiaceae</taxon>
        <taxon>Ixoroideae</taxon>
        <taxon>Gardenieae complex</taxon>
        <taxon>Bertiereae - Coffeeae clade</taxon>
        <taxon>Coffeeae</taxon>
        <taxon>Coffea</taxon>
    </lineage>
</organism>
<dbReference type="EMBL" id="HG739186">
    <property type="protein sequence ID" value="CDP15667.1"/>
    <property type="molecule type" value="Genomic_DNA"/>
</dbReference>
<name>A0A068V534_COFCA</name>
<sequence length="63" mass="6818">MAIMEAQTSPSPPFSTEGLGPCELSCSHSFNNDYNEHNWVFWSTCGNDEGGCGKPHHLSASNC</sequence>